<dbReference type="InterPro" id="IPR018060">
    <property type="entry name" value="HTH_AraC"/>
</dbReference>
<evidence type="ECO:0000256" key="4">
    <source>
        <dbReference type="PROSITE-ProRule" id="PRU00169"/>
    </source>
</evidence>
<dbReference type="Proteomes" id="UP000600247">
    <property type="component" value="Unassembled WGS sequence"/>
</dbReference>
<dbReference type="Pfam" id="PF12833">
    <property type="entry name" value="HTH_18"/>
    <property type="match status" value="1"/>
</dbReference>
<protein>
    <submittedName>
        <fullName evidence="7">AraC family transcriptional regulator</fullName>
    </submittedName>
</protein>
<feature type="domain" description="Response regulatory" evidence="6">
    <location>
        <begin position="3"/>
        <end position="124"/>
    </location>
</feature>
<evidence type="ECO:0000259" key="5">
    <source>
        <dbReference type="PROSITE" id="PS01124"/>
    </source>
</evidence>
<dbReference type="InterPro" id="IPR009057">
    <property type="entry name" value="Homeodomain-like_sf"/>
</dbReference>
<keyword evidence="4" id="KW-0597">Phosphoprotein</keyword>
<reference evidence="7 8" key="1">
    <citation type="journal article" date="2014" name="Int. J. Syst. Evol. Microbiol.">
        <title>Complete genome sequence of Corynebacterium casei LMG S-19264T (=DSM 44701T), isolated from a smear-ripened cheese.</title>
        <authorList>
            <consortium name="US DOE Joint Genome Institute (JGI-PGF)"/>
            <person name="Walter F."/>
            <person name="Albersmeier A."/>
            <person name="Kalinowski J."/>
            <person name="Ruckert C."/>
        </authorList>
    </citation>
    <scope>NUCLEOTIDE SEQUENCE [LARGE SCALE GENOMIC DNA]</scope>
    <source>
        <strain evidence="7 8">CGMCC 1.15286</strain>
    </source>
</reference>
<dbReference type="PANTHER" id="PTHR43280:SF2">
    <property type="entry name" value="HTH-TYPE TRANSCRIPTIONAL REGULATOR EXSA"/>
    <property type="match status" value="1"/>
</dbReference>
<dbReference type="SMART" id="SM00342">
    <property type="entry name" value="HTH_ARAC"/>
    <property type="match status" value="1"/>
</dbReference>
<dbReference type="CDD" id="cd17536">
    <property type="entry name" value="REC_YesN-like"/>
    <property type="match status" value="1"/>
</dbReference>
<dbReference type="InterPro" id="IPR001789">
    <property type="entry name" value="Sig_transdc_resp-reg_receiver"/>
</dbReference>
<evidence type="ECO:0000256" key="2">
    <source>
        <dbReference type="ARBA" id="ARBA00023125"/>
    </source>
</evidence>
<dbReference type="PROSITE" id="PS50110">
    <property type="entry name" value="RESPONSE_REGULATORY"/>
    <property type="match status" value="1"/>
</dbReference>
<dbReference type="GO" id="GO:0043565">
    <property type="term" value="F:sequence-specific DNA binding"/>
    <property type="evidence" value="ECO:0007669"/>
    <property type="project" value="InterPro"/>
</dbReference>
<dbReference type="PROSITE" id="PS01124">
    <property type="entry name" value="HTH_ARAC_FAMILY_2"/>
    <property type="match status" value="1"/>
</dbReference>
<dbReference type="GO" id="GO:0003700">
    <property type="term" value="F:DNA-binding transcription factor activity"/>
    <property type="evidence" value="ECO:0007669"/>
    <property type="project" value="InterPro"/>
</dbReference>
<dbReference type="PANTHER" id="PTHR43280">
    <property type="entry name" value="ARAC-FAMILY TRANSCRIPTIONAL REGULATOR"/>
    <property type="match status" value="1"/>
</dbReference>
<dbReference type="SMART" id="SM00448">
    <property type="entry name" value="REC"/>
    <property type="match status" value="1"/>
</dbReference>
<gene>
    <name evidence="7" type="ORF">GCM10010918_49280</name>
</gene>
<dbReference type="Gene3D" id="3.40.50.2300">
    <property type="match status" value="1"/>
</dbReference>
<evidence type="ECO:0000313" key="8">
    <source>
        <dbReference type="Proteomes" id="UP000600247"/>
    </source>
</evidence>
<evidence type="ECO:0000256" key="3">
    <source>
        <dbReference type="ARBA" id="ARBA00023163"/>
    </source>
</evidence>
<dbReference type="SUPFAM" id="SSF52172">
    <property type="entry name" value="CheY-like"/>
    <property type="match status" value="1"/>
</dbReference>
<dbReference type="SUPFAM" id="SSF46689">
    <property type="entry name" value="Homeodomain-like"/>
    <property type="match status" value="2"/>
</dbReference>
<dbReference type="AlphaFoldDB" id="A0A917MAK2"/>
<accession>A0A917MAK2</accession>
<dbReference type="Pfam" id="PF00072">
    <property type="entry name" value="Response_reg"/>
    <property type="match status" value="1"/>
</dbReference>
<dbReference type="RefSeq" id="WP_188892348.1">
    <property type="nucleotide sequence ID" value="NZ_BMHY01000014.1"/>
</dbReference>
<dbReference type="EMBL" id="BMHY01000014">
    <property type="protein sequence ID" value="GGG85453.1"/>
    <property type="molecule type" value="Genomic_DNA"/>
</dbReference>
<evidence type="ECO:0000256" key="1">
    <source>
        <dbReference type="ARBA" id="ARBA00023015"/>
    </source>
</evidence>
<name>A0A917MAK2_9BACL</name>
<evidence type="ECO:0000313" key="7">
    <source>
        <dbReference type="EMBL" id="GGG85453.1"/>
    </source>
</evidence>
<feature type="domain" description="HTH araC/xylS-type" evidence="5">
    <location>
        <begin position="419"/>
        <end position="517"/>
    </location>
</feature>
<dbReference type="Gene3D" id="1.10.10.60">
    <property type="entry name" value="Homeodomain-like"/>
    <property type="match status" value="2"/>
</dbReference>
<keyword evidence="2" id="KW-0238">DNA-binding</keyword>
<dbReference type="GO" id="GO:0000160">
    <property type="term" value="P:phosphorelay signal transduction system"/>
    <property type="evidence" value="ECO:0007669"/>
    <property type="project" value="InterPro"/>
</dbReference>
<sequence>MRKMLIVDDEKNIRLGLKMMIEREFPDFYDIRMAVHGQDALAQYESERADIVITDIRMPVMDGLELIRRLMNEMEKGQEPPIFIILSGYDDFAYARAAIEYQVKNYLLKPIRREELFEALRKSETTLQAQAELAERVAVSDTFREQLQINRLKEWFGQDGSVALEKASEFAESVGFDTFTRPFTVAVLNDKSESSGSMSKEQFKQMAENLLKPMKGVLDASFLDNGNRLVLIGSPSSQFVELYKQICSNELVHVGISAEGEKAADLFRCYRQASEALQYSFLYSNCRLLQHEDIAGEARAYPAAPIEEVRKLGNMLGTDREREMLELLKQIFHIEELPLVDIQYLKLAGKMINEQVLDEIFRIYGEGSIEVLKLYRKVGSMDNFRTFHDYYRSLELLLSSVNDYVRGIRSAYSEHSEINAAIAYIEEFYYKPLNMAVVSNHVGLNYSYFSEAFKAHTGESFVLFLKKVRIRKGKELLLEDNRKTQDIGSAVGFENSKQFSRVFKELEGVSPQEYKIKLRMDAQQSLGEGTE</sequence>
<evidence type="ECO:0000259" key="6">
    <source>
        <dbReference type="PROSITE" id="PS50110"/>
    </source>
</evidence>
<keyword evidence="1" id="KW-0805">Transcription regulation</keyword>
<dbReference type="InterPro" id="IPR011006">
    <property type="entry name" value="CheY-like_superfamily"/>
</dbReference>
<keyword evidence="8" id="KW-1185">Reference proteome</keyword>
<keyword evidence="3" id="KW-0804">Transcription</keyword>
<proteinExistence type="predicted"/>
<comment type="caution">
    <text evidence="7">The sequence shown here is derived from an EMBL/GenBank/DDBJ whole genome shotgun (WGS) entry which is preliminary data.</text>
</comment>
<organism evidence="7 8">
    <name type="scientific">Paenibacillus radicis</name>
    <name type="common">ex Gao et al. 2016</name>
    <dbReference type="NCBI Taxonomy" id="1737354"/>
    <lineage>
        <taxon>Bacteria</taxon>
        <taxon>Bacillati</taxon>
        <taxon>Bacillota</taxon>
        <taxon>Bacilli</taxon>
        <taxon>Bacillales</taxon>
        <taxon>Paenibacillaceae</taxon>
        <taxon>Paenibacillus</taxon>
    </lineage>
</organism>
<feature type="modified residue" description="4-aspartylphosphate" evidence="4">
    <location>
        <position position="55"/>
    </location>
</feature>